<evidence type="ECO:0000313" key="3">
    <source>
        <dbReference type="Proteomes" id="UP001597393"/>
    </source>
</evidence>
<reference evidence="3" key="1">
    <citation type="journal article" date="2019" name="Int. J. Syst. Evol. Microbiol.">
        <title>The Global Catalogue of Microorganisms (GCM) 10K type strain sequencing project: providing services to taxonomists for standard genome sequencing and annotation.</title>
        <authorList>
            <consortium name="The Broad Institute Genomics Platform"/>
            <consortium name="The Broad Institute Genome Sequencing Center for Infectious Disease"/>
            <person name="Wu L."/>
            <person name="Ma J."/>
        </authorList>
    </citation>
    <scope>NUCLEOTIDE SEQUENCE [LARGE SCALE GENOMIC DNA]</scope>
    <source>
        <strain evidence="3">KCTC 42248</strain>
    </source>
</reference>
<feature type="transmembrane region" description="Helical" evidence="1">
    <location>
        <begin position="341"/>
        <end position="361"/>
    </location>
</feature>
<gene>
    <name evidence="2" type="ORF">ACFSQ3_10180</name>
</gene>
<feature type="transmembrane region" description="Helical" evidence="1">
    <location>
        <begin position="139"/>
        <end position="159"/>
    </location>
</feature>
<keyword evidence="1" id="KW-0472">Membrane</keyword>
<feature type="transmembrane region" description="Helical" evidence="1">
    <location>
        <begin position="191"/>
        <end position="214"/>
    </location>
</feature>
<proteinExistence type="predicted"/>
<dbReference type="InterPro" id="IPR005625">
    <property type="entry name" value="PepSY-ass_TM"/>
</dbReference>
<evidence type="ECO:0000256" key="1">
    <source>
        <dbReference type="SAM" id="Phobius"/>
    </source>
</evidence>
<dbReference type="EMBL" id="JBHUMA010000006">
    <property type="protein sequence ID" value="MFD2599321.1"/>
    <property type="molecule type" value="Genomic_DNA"/>
</dbReference>
<feature type="transmembrane region" description="Helical" evidence="1">
    <location>
        <begin position="12"/>
        <end position="36"/>
    </location>
</feature>
<keyword evidence="3" id="KW-1185">Reference proteome</keyword>
<evidence type="ECO:0000313" key="2">
    <source>
        <dbReference type="EMBL" id="MFD2599321.1"/>
    </source>
</evidence>
<sequence length="380" mass="44092">MNKVLLKINAWLHLWLGLISGIVVVILSLTGCALIFEEEIKYSWLYSASPDSTDQTELLAPSVVYNKIKADHPEKEIESFWYYGHGKPIKIGIDHGERLMYVNPYNAKIIAEVDHEDFFHFMDEGHRHLWLPTEIGRPITGWGTLMFFIISLSGLILWWPKRWNKRMVKQSFTINWKTKWKRINYDLHNVLGFYSLILAVVMAFTAMMMSFPWLRKSIIEMAGGYPRSPKKTEMKNEELDRPKVDALMVADSIWLQVRTQIALHNKDAVIVHIPEEDEDVVYACTDMHAGSWRDLKFDRYTMQLLPSSQKPIGEAKTAEWISRSNFGLHTGYIGGLTTKTLYFVASLICATLPITGFYVWWYKRKKKPVKKAKKKLQLAT</sequence>
<accession>A0ABW5NKT2</accession>
<name>A0ABW5NKT2_9SPHI</name>
<protein>
    <submittedName>
        <fullName evidence="2">PepSY-associated TM helix domain-containing protein</fullName>
    </submittedName>
</protein>
<dbReference type="PANTHER" id="PTHR34219:SF3">
    <property type="entry name" value="BLL7967 PROTEIN"/>
    <property type="match status" value="1"/>
</dbReference>
<comment type="caution">
    <text evidence="2">The sequence shown here is derived from an EMBL/GenBank/DDBJ whole genome shotgun (WGS) entry which is preliminary data.</text>
</comment>
<dbReference type="PROSITE" id="PS51257">
    <property type="entry name" value="PROKAR_LIPOPROTEIN"/>
    <property type="match status" value="1"/>
</dbReference>
<dbReference type="RefSeq" id="WP_380869447.1">
    <property type="nucleotide sequence ID" value="NZ_JBHUMA010000006.1"/>
</dbReference>
<dbReference type="PANTHER" id="PTHR34219">
    <property type="entry name" value="IRON-REGULATED INNER MEMBRANE PROTEIN-RELATED"/>
    <property type="match status" value="1"/>
</dbReference>
<dbReference type="Pfam" id="PF03929">
    <property type="entry name" value="PepSY_TM"/>
    <property type="match status" value="1"/>
</dbReference>
<dbReference type="Proteomes" id="UP001597393">
    <property type="component" value="Unassembled WGS sequence"/>
</dbReference>
<keyword evidence="1" id="KW-1133">Transmembrane helix</keyword>
<organism evidence="2 3">
    <name type="scientific">Sphingobacterium corticis</name>
    <dbReference type="NCBI Taxonomy" id="1812823"/>
    <lineage>
        <taxon>Bacteria</taxon>
        <taxon>Pseudomonadati</taxon>
        <taxon>Bacteroidota</taxon>
        <taxon>Sphingobacteriia</taxon>
        <taxon>Sphingobacteriales</taxon>
        <taxon>Sphingobacteriaceae</taxon>
        <taxon>Sphingobacterium</taxon>
    </lineage>
</organism>
<keyword evidence="1" id="KW-0812">Transmembrane</keyword>